<evidence type="ECO:0000256" key="3">
    <source>
        <dbReference type="SAM" id="MobiDB-lite"/>
    </source>
</evidence>
<dbReference type="PANTHER" id="PTHR13968:SF26">
    <property type="entry name" value="RRM DOMAIN-CONTAINING PROTEIN"/>
    <property type="match status" value="1"/>
</dbReference>
<feature type="compositionally biased region" description="Polar residues" evidence="3">
    <location>
        <begin position="103"/>
        <end position="114"/>
    </location>
</feature>
<gene>
    <name evidence="5" type="ORF">QCA50_017554</name>
</gene>
<evidence type="ECO:0000256" key="2">
    <source>
        <dbReference type="PROSITE-ProRule" id="PRU00176"/>
    </source>
</evidence>
<feature type="compositionally biased region" description="Polar residues" evidence="3">
    <location>
        <begin position="593"/>
        <end position="621"/>
    </location>
</feature>
<dbReference type="Pfam" id="PF00076">
    <property type="entry name" value="RRM_1"/>
    <property type="match status" value="1"/>
</dbReference>
<keyword evidence="6" id="KW-1185">Reference proteome</keyword>
<feature type="compositionally biased region" description="Low complexity" evidence="3">
    <location>
        <begin position="689"/>
        <end position="713"/>
    </location>
</feature>
<dbReference type="InterPro" id="IPR000504">
    <property type="entry name" value="RRM_dom"/>
</dbReference>
<name>A0AAW0FJ17_9APHY</name>
<dbReference type="PANTHER" id="PTHR13968">
    <property type="entry name" value="HETEROGENEOUS NUCLEAR RIBONUCLEOPROTEIN"/>
    <property type="match status" value="1"/>
</dbReference>
<dbReference type="InterPro" id="IPR035979">
    <property type="entry name" value="RBD_domain_sf"/>
</dbReference>
<feature type="compositionally biased region" description="Polar residues" evidence="3">
    <location>
        <begin position="523"/>
        <end position="538"/>
    </location>
</feature>
<evidence type="ECO:0000313" key="6">
    <source>
        <dbReference type="Proteomes" id="UP001385951"/>
    </source>
</evidence>
<feature type="compositionally biased region" description="Polar residues" evidence="3">
    <location>
        <begin position="179"/>
        <end position="188"/>
    </location>
</feature>
<feature type="compositionally biased region" description="Acidic residues" evidence="3">
    <location>
        <begin position="67"/>
        <end position="79"/>
    </location>
</feature>
<feature type="compositionally biased region" description="Polar residues" evidence="3">
    <location>
        <begin position="42"/>
        <end position="61"/>
    </location>
</feature>
<feature type="compositionally biased region" description="Polar residues" evidence="3">
    <location>
        <begin position="147"/>
        <end position="159"/>
    </location>
</feature>
<feature type="compositionally biased region" description="Basic and acidic residues" evidence="3">
    <location>
        <begin position="541"/>
        <end position="562"/>
    </location>
</feature>
<feature type="region of interest" description="Disordered" evidence="3">
    <location>
        <begin position="523"/>
        <end position="667"/>
    </location>
</feature>
<dbReference type="AlphaFoldDB" id="A0AAW0FJ17"/>
<feature type="domain" description="RRM" evidence="4">
    <location>
        <begin position="314"/>
        <end position="385"/>
    </location>
</feature>
<dbReference type="InterPro" id="IPR012677">
    <property type="entry name" value="Nucleotide-bd_a/b_plait_sf"/>
</dbReference>
<dbReference type="SUPFAM" id="SSF54928">
    <property type="entry name" value="RNA-binding domain, RBD"/>
    <property type="match status" value="1"/>
</dbReference>
<dbReference type="PROSITE" id="PS50102">
    <property type="entry name" value="RRM"/>
    <property type="match status" value="1"/>
</dbReference>
<evidence type="ECO:0000259" key="4">
    <source>
        <dbReference type="PROSITE" id="PS50102"/>
    </source>
</evidence>
<dbReference type="Gene3D" id="3.30.70.330">
    <property type="match status" value="1"/>
</dbReference>
<feature type="compositionally biased region" description="Acidic residues" evidence="3">
    <location>
        <begin position="132"/>
        <end position="143"/>
    </location>
</feature>
<sequence>MEVTPASLGSTSQPDSNSPELGAANEKLDPSSEQAPVDQENGHQSTSQEENGHESTSQEENGGSDKNDEDDYDPEGFLDDETKKSPKDMSEELSKAPREDSPQENQSTQSINHDNSNDEDDYNPEGSHVHDDNDDDVHDEEKDEPTKTSSTIDRSTSPSGLPPKPPVNASSPPNDPIVSDSNTQLENPQDQLKKAYETIMQSDLVKDPNFIKLSQEDQMKLIVEQLNNQNVKLTNSNDPSNQYPGMNYDQVYSFNKPCKVLKTPIPLIPVNKYCRRPNITAPMTPEEDAAYDEFIKRETYYMSLPSWDDLPDKLRLFIGNLPANTISKQDLFRIFSQYGEVVQIAIKAGYGFAQFKSNEACAECIKGETDVPLHNKIMRLDSSKPQKARKSANDTNRGKRSFEDRLEDIEYSPKKSKFVPDCQVYITGKSSIFFIRKVKKAFSNSPVSINIQDITHQDLSSVISEAAHSGVLGTCVIKEMKVDVQTFEKTPDGGIKFDEYADIEPEVAADILMKSKMKVSGNNSFQPGAFPSNQTSNGFERGGRDRGGRDRDRDRGGRDRRGGPRGGRNFNDRGGGRGDGFGGGRGGRDHRGNQSNHRWPNDEWNANSYPSNQYHRNTGPSHSGPPPQQVFQNNAPYGGSGYPNAQQSYGQGYPQPPPPGQAPLDSGLVQTLQNMDPASMQNMISLLQQLQQQQQHNQQYSQSYGNGYNQPYNQGPPPPSIPQGQSPSNQVNNLLSQLQSSQANASYNHSMAPGFTPPQQQQQPQNSTQSLMETLARLNRRNIYIKSIERYM</sequence>
<feature type="compositionally biased region" description="Low complexity" evidence="3">
    <location>
        <begin position="722"/>
        <end position="731"/>
    </location>
</feature>
<dbReference type="InterPro" id="IPR051186">
    <property type="entry name" value="RRM_HNRPC/RALY_subfam"/>
</dbReference>
<dbReference type="SMART" id="SM00360">
    <property type="entry name" value="RRM"/>
    <property type="match status" value="1"/>
</dbReference>
<feature type="region of interest" description="Disordered" evidence="3">
    <location>
        <begin position="747"/>
        <end position="769"/>
    </location>
</feature>
<proteinExistence type="predicted"/>
<feature type="region of interest" description="Disordered" evidence="3">
    <location>
        <begin position="1"/>
        <end position="188"/>
    </location>
</feature>
<evidence type="ECO:0000256" key="1">
    <source>
        <dbReference type="ARBA" id="ARBA00022884"/>
    </source>
</evidence>
<feature type="region of interest" description="Disordered" evidence="3">
    <location>
        <begin position="689"/>
        <end position="731"/>
    </location>
</feature>
<reference evidence="5 6" key="1">
    <citation type="submission" date="2022-09" db="EMBL/GenBank/DDBJ databases">
        <authorList>
            <person name="Palmer J.M."/>
        </authorList>
    </citation>
    <scope>NUCLEOTIDE SEQUENCE [LARGE SCALE GENOMIC DNA]</scope>
    <source>
        <strain evidence="5 6">DSM 7382</strain>
    </source>
</reference>
<comment type="caution">
    <text evidence="5">The sequence shown here is derived from an EMBL/GenBank/DDBJ whole genome shotgun (WGS) entry which is preliminary data.</text>
</comment>
<evidence type="ECO:0000313" key="5">
    <source>
        <dbReference type="EMBL" id="KAK7679337.1"/>
    </source>
</evidence>
<dbReference type="EMBL" id="JASBNA010000060">
    <property type="protein sequence ID" value="KAK7679337.1"/>
    <property type="molecule type" value="Genomic_DNA"/>
</dbReference>
<feature type="compositionally biased region" description="Basic and acidic residues" evidence="3">
    <location>
        <begin position="80"/>
        <end position="101"/>
    </location>
</feature>
<dbReference type="Proteomes" id="UP001385951">
    <property type="component" value="Unassembled WGS sequence"/>
</dbReference>
<feature type="compositionally biased region" description="Polar residues" evidence="3">
    <location>
        <begin position="7"/>
        <end position="19"/>
    </location>
</feature>
<dbReference type="GO" id="GO:0003723">
    <property type="term" value="F:RNA binding"/>
    <property type="evidence" value="ECO:0007669"/>
    <property type="project" value="UniProtKB-UniRule"/>
</dbReference>
<keyword evidence="1 2" id="KW-0694">RNA-binding</keyword>
<protein>
    <recommendedName>
        <fullName evidence="4">RRM domain-containing protein</fullName>
    </recommendedName>
</protein>
<organism evidence="5 6">
    <name type="scientific">Cerrena zonata</name>
    <dbReference type="NCBI Taxonomy" id="2478898"/>
    <lineage>
        <taxon>Eukaryota</taxon>
        <taxon>Fungi</taxon>
        <taxon>Dikarya</taxon>
        <taxon>Basidiomycota</taxon>
        <taxon>Agaricomycotina</taxon>
        <taxon>Agaricomycetes</taxon>
        <taxon>Polyporales</taxon>
        <taxon>Cerrenaceae</taxon>
        <taxon>Cerrena</taxon>
    </lineage>
</organism>
<accession>A0AAW0FJ17</accession>